<evidence type="ECO:0000313" key="1">
    <source>
        <dbReference type="EMBL" id="AGF97129.1"/>
    </source>
</evidence>
<organism evidence="1 2">
    <name type="scientific">Methanosarcina mazei Tuc01</name>
    <dbReference type="NCBI Taxonomy" id="1236903"/>
    <lineage>
        <taxon>Archaea</taxon>
        <taxon>Methanobacteriati</taxon>
        <taxon>Methanobacteriota</taxon>
        <taxon>Stenosarchaea group</taxon>
        <taxon>Methanomicrobia</taxon>
        <taxon>Methanosarcinales</taxon>
        <taxon>Methanosarcinaceae</taxon>
        <taxon>Methanosarcina</taxon>
    </lineage>
</organism>
<dbReference type="Proteomes" id="UP000011718">
    <property type="component" value="Chromosome"/>
</dbReference>
<proteinExistence type="predicted"/>
<dbReference type="EMBL" id="CP004144">
    <property type="protein sequence ID" value="AGF97129.1"/>
    <property type="molecule type" value="Genomic_DNA"/>
</dbReference>
<dbReference type="HOGENOM" id="CLU_3245354_0_0_2"/>
<dbReference type="BioCyc" id="MMAZ1236903:G139K-1699-MONOMER"/>
<protein>
    <submittedName>
        <fullName evidence="1">Uncharacterized protein</fullName>
    </submittedName>
</protein>
<sequence>MGKSPASVLTDYRVQEYSGIFIKFNGSSYSKPLIFRLCLYFQ</sequence>
<dbReference type="AlphaFoldDB" id="M1QJH6"/>
<accession>M1QJH6</accession>
<reference evidence="1 2" key="1">
    <citation type="journal article" date="2013" name="Genome Announc.">
        <title>Complete Genome of a Methanosarcina mazei Strain Isolated from Sediment Samples from an Amazonian Flooded Area.</title>
        <authorList>
            <person name="Assis das Gracas D."/>
            <person name="Thiago Juca Ramos R."/>
            <person name="Vieira Araujo A.C."/>
            <person name="Zahlouth R."/>
            <person name="Ribeiro Carneiro A."/>
            <person name="Souza Lopes T."/>
            <person name="Azevedo Barauna R."/>
            <person name="Azevedo V."/>
            <person name="Cruz Schneider M.P."/>
            <person name="Pellizari V.H."/>
            <person name="Silva A."/>
        </authorList>
    </citation>
    <scope>NUCLEOTIDE SEQUENCE [LARGE SCALE GENOMIC DNA]</scope>
    <source>
        <strain evidence="1 2">Tuc01</strain>
    </source>
</reference>
<gene>
    <name evidence="1" type="ORF">MmTuc01_1784</name>
</gene>
<evidence type="ECO:0000313" key="2">
    <source>
        <dbReference type="Proteomes" id="UP000011718"/>
    </source>
</evidence>
<dbReference type="KEGG" id="mmaz:MmTuc01_1784"/>
<name>M1QJH6_METMZ</name>